<evidence type="ECO:0000256" key="5">
    <source>
        <dbReference type="SAM" id="MobiDB-lite"/>
    </source>
</evidence>
<keyword evidence="3" id="KW-1015">Disulfide bond</keyword>
<sequence length="1109" mass="122590">MFTGASSSGRGAVLCGTTSKGAWSPREALHHINYLEMLAVHFALKAFLAHLEGKHVRVMIDNTTAVSTLAHMGTSHSPSCNNLARIIWDWCLDHNIWLSTAHIPGKLNVLADKESRNTNIGTEWALNPSVYCDAMAKLGVKPNIDLFASRLNYKVKPFVAYQPDPGAFAIDAFTLSWETYLFYAFPPFSLIALAPQKIQEEEATGLILVPKRPTQSWWPTLMRMASVVDTVTLPMPSYFLSSTKKDCHHSRAYMVKNPKRAIYKQSDKGPTFGGGFDIHISNNANSNINSYTDFHNSYYRIPSGVENMNAGSYKFTPDEAENSFVERSQGNVVCVEGPPGPPGIPGRTGPQGPPGSNGRRGKKGPRGVPGPQGIRGIRGPPGSPGKSAQQRTQHSDGGQLELPQFISKPSSTVTVKETENVQMPCKANGFPQPMITWYKNGHPIEQDERYFGERSLELERVQFQDRGVYTCTGENLLGRAESSVNVTVKVPAKFLTEPKRSVTAYKTWDTLLQCDIFGYPSPVITWRRSGEHLSINRHFINGSQLIIQNTTEDDAGAYLCQGTNQLANVVRVIWVVVKVVVNPYIVSSPPNTIKVQHVGDAVTLNCSAGGSPLPKVVWLKDRRRVASRTANDKNDLIKSELVIHHFKPRDSGIYTCLFYNDKNVTAESNTSLIPAKFVTEPKRSVTAYKAWDTVLKCDIFGYPSPVITWTRSGRQLPVNRHVINGSQLTIQKTTEDDDGAYVCQGTNQLGNVMRVIWVVVKAVVNPYIVSSPPNEIEVQHVGDAVTLNCSAGGSPPPIVTWLKDGRRLTSRAANVNSDLMKSELVIHRFKPTLINCGDLGSPSNGRKHGSRYWTGQSVSFFCDPEYHLTGPETRMCLPSGRRICQSLESPEHGFIRGQQFWEGELVSFSCNPGYWLDGSIERRCLKNGLKLPSNVISSNDMILILLRFLDPVVGPYSSWTLCYRASSHGWAANTFHNRCDGKPHTVTIISKRPYVFGGYIDVAWGPQGLPGPPGIPGRTGPQGPPGSSVPAKFVIEPERSVTAYKTWDTVLQCDIFGYPYPVITWTRSGRQLPINRHVINGSRLPIQNTTEDDYLCQGTNRPANVVRVV</sequence>
<dbReference type="CDD" id="cd09275">
    <property type="entry name" value="RNase_HI_RT_DIRS1"/>
    <property type="match status" value="1"/>
</dbReference>
<organism evidence="8 9">
    <name type="scientific">Stylophora pistillata</name>
    <name type="common">Smooth cauliflower coral</name>
    <dbReference type="NCBI Taxonomy" id="50429"/>
    <lineage>
        <taxon>Eukaryota</taxon>
        <taxon>Metazoa</taxon>
        <taxon>Cnidaria</taxon>
        <taxon>Anthozoa</taxon>
        <taxon>Hexacorallia</taxon>
        <taxon>Scleractinia</taxon>
        <taxon>Astrocoeniina</taxon>
        <taxon>Pocilloporidae</taxon>
        <taxon>Stylophora</taxon>
    </lineage>
</organism>
<name>A0A2B4S5J5_STYPI</name>
<dbReference type="SUPFAM" id="SSF48726">
    <property type="entry name" value="Immunoglobulin"/>
    <property type="match status" value="6"/>
</dbReference>
<dbReference type="Gene3D" id="2.60.40.10">
    <property type="entry name" value="Immunoglobulins"/>
    <property type="match status" value="6"/>
</dbReference>
<dbReference type="SUPFAM" id="SSF57535">
    <property type="entry name" value="Complement control module/SCR domain"/>
    <property type="match status" value="2"/>
</dbReference>
<dbReference type="Proteomes" id="UP000225706">
    <property type="component" value="Unassembled WGS sequence"/>
</dbReference>
<dbReference type="InterPro" id="IPR013783">
    <property type="entry name" value="Ig-like_fold"/>
</dbReference>
<keyword evidence="9" id="KW-1185">Reference proteome</keyword>
<dbReference type="PANTHER" id="PTHR12231:SF253">
    <property type="entry name" value="DPR-INTERACTING PROTEIN ETA, ISOFORM B-RELATED"/>
    <property type="match status" value="1"/>
</dbReference>
<dbReference type="InterPro" id="IPR006571">
    <property type="entry name" value="TLDc_dom"/>
</dbReference>
<comment type="caution">
    <text evidence="8">The sequence shown here is derived from an EMBL/GenBank/DDBJ whole genome shotgun (WGS) entry which is preliminary data.</text>
</comment>
<keyword evidence="4" id="KW-0393">Immunoglobulin domain</keyword>
<evidence type="ECO:0000313" key="8">
    <source>
        <dbReference type="EMBL" id="PFX24666.1"/>
    </source>
</evidence>
<feature type="domain" description="Ig-like" evidence="6">
    <location>
        <begin position="766"/>
        <end position="836"/>
    </location>
</feature>
<feature type="domain" description="Ig-like" evidence="6">
    <location>
        <begin position="491"/>
        <end position="571"/>
    </location>
</feature>
<feature type="domain" description="Ig-like" evidence="6">
    <location>
        <begin position="403"/>
        <end position="487"/>
    </location>
</feature>
<evidence type="ECO:0000256" key="1">
    <source>
        <dbReference type="ARBA" id="ARBA00022729"/>
    </source>
</evidence>
<dbReference type="InterPro" id="IPR013098">
    <property type="entry name" value="Ig_I-set"/>
</dbReference>
<keyword evidence="2" id="KW-0677">Repeat</keyword>
<evidence type="ECO:0000256" key="2">
    <source>
        <dbReference type="ARBA" id="ARBA00022737"/>
    </source>
</evidence>
<reference evidence="9" key="1">
    <citation type="journal article" date="2017" name="bioRxiv">
        <title>Comparative analysis of the genomes of Stylophora pistillata and Acropora digitifera provides evidence for extensive differences between species of corals.</title>
        <authorList>
            <person name="Voolstra C.R."/>
            <person name="Li Y."/>
            <person name="Liew Y.J."/>
            <person name="Baumgarten S."/>
            <person name="Zoccola D."/>
            <person name="Flot J.-F."/>
            <person name="Tambutte S."/>
            <person name="Allemand D."/>
            <person name="Aranda M."/>
        </authorList>
    </citation>
    <scope>NUCLEOTIDE SEQUENCE [LARGE SCALE GENOMIC DNA]</scope>
</reference>
<feature type="domain" description="Ig-like" evidence="6">
    <location>
        <begin position="1024"/>
        <end position="1109"/>
    </location>
</feature>
<evidence type="ECO:0000313" key="9">
    <source>
        <dbReference type="Proteomes" id="UP000225706"/>
    </source>
</evidence>
<dbReference type="EMBL" id="LSMT01000170">
    <property type="protein sequence ID" value="PFX24666.1"/>
    <property type="molecule type" value="Genomic_DNA"/>
</dbReference>
<dbReference type="SUPFAM" id="SSF53098">
    <property type="entry name" value="Ribonuclease H-like"/>
    <property type="match status" value="1"/>
</dbReference>
<dbReference type="FunFam" id="2.60.40.10:FF:000032">
    <property type="entry name" value="palladin isoform X1"/>
    <property type="match status" value="1"/>
</dbReference>
<dbReference type="InterPro" id="IPR035976">
    <property type="entry name" value="Sushi/SCR/CCP_sf"/>
</dbReference>
<dbReference type="PROSITE" id="PS50835">
    <property type="entry name" value="IG_LIKE"/>
    <property type="match status" value="6"/>
</dbReference>
<dbReference type="SMART" id="SM00032">
    <property type="entry name" value="CCP"/>
    <property type="match status" value="2"/>
</dbReference>
<protein>
    <submittedName>
        <fullName evidence="8">Hemicentin-2</fullName>
    </submittedName>
</protein>
<gene>
    <name evidence="8" type="primary">Hmcn2</name>
    <name evidence="8" type="ORF">AWC38_SpisGene10737</name>
</gene>
<accession>A0A2B4S5J5</accession>
<feature type="domain" description="Ig-like" evidence="6">
    <location>
        <begin position="674"/>
        <end position="747"/>
    </location>
</feature>
<dbReference type="AlphaFoldDB" id="A0A2B4S5J5"/>
<dbReference type="PANTHER" id="PTHR12231">
    <property type="entry name" value="CTX-RELATED TYPE I TRANSMEMBRANE PROTEIN"/>
    <property type="match status" value="1"/>
</dbReference>
<dbReference type="InterPro" id="IPR036179">
    <property type="entry name" value="Ig-like_dom_sf"/>
</dbReference>
<feature type="region of interest" description="Disordered" evidence="5">
    <location>
        <begin position="334"/>
        <end position="407"/>
    </location>
</feature>
<dbReference type="InterPro" id="IPR012337">
    <property type="entry name" value="RNaseH-like_sf"/>
</dbReference>
<dbReference type="SMART" id="SM00409">
    <property type="entry name" value="IG"/>
    <property type="match status" value="5"/>
</dbReference>
<feature type="domain" description="Ig-like" evidence="6">
    <location>
        <begin position="583"/>
        <end position="671"/>
    </location>
</feature>
<dbReference type="Pfam" id="PF01391">
    <property type="entry name" value="Collagen"/>
    <property type="match status" value="1"/>
</dbReference>
<dbReference type="CDD" id="cd00033">
    <property type="entry name" value="CCP"/>
    <property type="match status" value="2"/>
</dbReference>
<dbReference type="InterPro" id="IPR007110">
    <property type="entry name" value="Ig-like_dom"/>
</dbReference>
<feature type="domain" description="TLDc" evidence="7">
    <location>
        <begin position="935"/>
        <end position="1109"/>
    </location>
</feature>
<keyword evidence="1" id="KW-0732">Signal</keyword>
<dbReference type="Pfam" id="PF00084">
    <property type="entry name" value="Sushi"/>
    <property type="match status" value="2"/>
</dbReference>
<proteinExistence type="predicted"/>
<dbReference type="Pfam" id="PF07534">
    <property type="entry name" value="TLD"/>
    <property type="match status" value="1"/>
</dbReference>
<dbReference type="InterPro" id="IPR008160">
    <property type="entry name" value="Collagen"/>
</dbReference>
<dbReference type="InterPro" id="IPR051170">
    <property type="entry name" value="Neural/epithelial_adhesion"/>
</dbReference>
<dbReference type="CDD" id="cd00096">
    <property type="entry name" value="Ig"/>
    <property type="match status" value="2"/>
</dbReference>
<feature type="compositionally biased region" description="Low complexity" evidence="5">
    <location>
        <begin position="345"/>
        <end position="357"/>
    </location>
</feature>
<dbReference type="InterPro" id="IPR003599">
    <property type="entry name" value="Ig_sub"/>
</dbReference>
<evidence type="ECO:0000256" key="4">
    <source>
        <dbReference type="ARBA" id="ARBA00023319"/>
    </source>
</evidence>
<evidence type="ECO:0000259" key="6">
    <source>
        <dbReference type="PROSITE" id="PS50835"/>
    </source>
</evidence>
<dbReference type="Gene3D" id="2.10.70.10">
    <property type="entry name" value="Complement Module, domain 1"/>
    <property type="match status" value="2"/>
</dbReference>
<dbReference type="Pfam" id="PF13927">
    <property type="entry name" value="Ig_3"/>
    <property type="match status" value="4"/>
</dbReference>
<evidence type="ECO:0000256" key="3">
    <source>
        <dbReference type="ARBA" id="ARBA00023157"/>
    </source>
</evidence>
<feature type="compositionally biased region" description="Low complexity" evidence="5">
    <location>
        <begin position="369"/>
        <end position="380"/>
    </location>
</feature>
<dbReference type="InterPro" id="IPR000436">
    <property type="entry name" value="Sushi_SCR_CCP_dom"/>
</dbReference>
<dbReference type="OrthoDB" id="9991441at2759"/>
<dbReference type="InterPro" id="IPR003598">
    <property type="entry name" value="Ig_sub2"/>
</dbReference>
<dbReference type="Pfam" id="PF07679">
    <property type="entry name" value="I-set"/>
    <property type="match status" value="1"/>
</dbReference>
<dbReference type="SMART" id="SM00408">
    <property type="entry name" value="IGc2"/>
    <property type="match status" value="6"/>
</dbReference>
<evidence type="ECO:0000259" key="7">
    <source>
        <dbReference type="PROSITE" id="PS51886"/>
    </source>
</evidence>
<dbReference type="PROSITE" id="PS51886">
    <property type="entry name" value="TLDC"/>
    <property type="match status" value="1"/>
</dbReference>
<feature type="compositionally biased region" description="Polar residues" evidence="5">
    <location>
        <begin position="386"/>
        <end position="396"/>
    </location>
</feature>